<name>A0A9X8Y7U7_9FIRM</name>
<keyword evidence="3" id="KW-1185">Reference proteome</keyword>
<dbReference type="AlphaFoldDB" id="A0A9X8Y7U7"/>
<protein>
    <submittedName>
        <fullName evidence="2">Uncharacterized protein</fullName>
    </submittedName>
</protein>
<evidence type="ECO:0000313" key="2">
    <source>
        <dbReference type="EMBL" id="TCL42769.1"/>
    </source>
</evidence>
<comment type="caution">
    <text evidence="2">The sequence shown here is derived from an EMBL/GenBank/DDBJ whole genome shotgun (WGS) entry which is preliminary data.</text>
</comment>
<dbReference type="EMBL" id="SLUK01000008">
    <property type="protein sequence ID" value="TCL42769.1"/>
    <property type="molecule type" value="Genomic_DNA"/>
</dbReference>
<accession>A0A9X8Y7U7</accession>
<dbReference type="Proteomes" id="UP000294682">
    <property type="component" value="Unassembled WGS sequence"/>
</dbReference>
<evidence type="ECO:0000313" key="3">
    <source>
        <dbReference type="Proteomes" id="UP000294682"/>
    </source>
</evidence>
<feature type="region of interest" description="Disordered" evidence="1">
    <location>
        <begin position="58"/>
        <end position="79"/>
    </location>
</feature>
<reference evidence="2 3" key="1">
    <citation type="submission" date="2019-03" db="EMBL/GenBank/DDBJ databases">
        <title>Genomic Encyclopedia of Type Strains, Phase IV (KMG-IV): sequencing the most valuable type-strain genomes for metagenomic binning, comparative biology and taxonomic classification.</title>
        <authorList>
            <person name="Goeker M."/>
        </authorList>
    </citation>
    <scope>NUCLEOTIDE SEQUENCE [LARGE SCALE GENOMIC DNA]</scope>
    <source>
        <strain evidence="2 3">DSM 100433</strain>
    </source>
</reference>
<dbReference type="RefSeq" id="WP_079699794.1">
    <property type="nucleotide sequence ID" value="NZ_SLUK01000008.1"/>
</dbReference>
<sequence length="79" mass="8918">MDKPRGTRPYDAQDDDELFDESFTVMSSTECTGLIPSAPTDEAQIDSYAEIYDIPLSKDKTNAKLQDERRHGEIPGHQE</sequence>
<proteinExistence type="predicted"/>
<evidence type="ECO:0000256" key="1">
    <source>
        <dbReference type="SAM" id="MobiDB-lite"/>
    </source>
</evidence>
<dbReference type="OrthoDB" id="1976175at2"/>
<gene>
    <name evidence="2" type="ORF">EDD78_10880</name>
</gene>
<organism evidence="2 3">
    <name type="scientific">Harryflintia acetispora</name>
    <dbReference type="NCBI Taxonomy" id="1849041"/>
    <lineage>
        <taxon>Bacteria</taxon>
        <taxon>Bacillati</taxon>
        <taxon>Bacillota</taxon>
        <taxon>Clostridia</taxon>
        <taxon>Eubacteriales</taxon>
        <taxon>Oscillospiraceae</taxon>
        <taxon>Harryflintia</taxon>
    </lineage>
</organism>